<evidence type="ECO:0000313" key="6">
    <source>
        <dbReference type="Proteomes" id="UP000256709"/>
    </source>
</evidence>
<dbReference type="InterPro" id="IPR028082">
    <property type="entry name" value="Peripla_BP_I"/>
</dbReference>
<dbReference type="RefSeq" id="WP_116284867.1">
    <property type="nucleotide sequence ID" value="NZ_NBXA01000070.1"/>
</dbReference>
<feature type="signal peptide" evidence="3">
    <location>
        <begin position="1"/>
        <end position="22"/>
    </location>
</feature>
<dbReference type="Pfam" id="PF13407">
    <property type="entry name" value="Peripla_BP_4"/>
    <property type="match status" value="1"/>
</dbReference>
<evidence type="ECO:0000256" key="1">
    <source>
        <dbReference type="ARBA" id="ARBA00004196"/>
    </source>
</evidence>
<dbReference type="AlphaFoldDB" id="A0A3E0VAK0"/>
<dbReference type="OrthoDB" id="8287616at2"/>
<sequence length="383" mass="39656">MFKFRYKALAIAALALSLSACATSGGTATPTASKGTYDPQFTAKVQADVDQYKAAQTTLPPSGGPKAVPGKNIAIVTITLAETGAKTITDALTAAVQDIGWTSTVYDGQGSATTANDKMQQAITTKPDAIVLVALDETTVGAGLAAAKAANIPVACNACWDLSSADTKGPYADVQPALSLFSDMGKASAEYAYLQTQGHPKFLTFNDPALSNLIARTNGFDDFMTECAAAGGDCSVVANTPFQVANVTTTLAANAATAAQANPSFNAVWAGFDFAGLQIINGLRQAGLVPGTTNQFMVSANGDGENIKLIASGGYQKATVAVAFKWGAYANIDDLNRIFAGQPTVDQNVPIRLFDQSNADQAQDGTWNGDADFRAAYLATWKG</sequence>
<dbReference type="Proteomes" id="UP000256709">
    <property type="component" value="Unassembled WGS sequence"/>
</dbReference>
<evidence type="ECO:0000256" key="2">
    <source>
        <dbReference type="ARBA" id="ARBA00007639"/>
    </source>
</evidence>
<dbReference type="EMBL" id="NBXA01000070">
    <property type="protein sequence ID" value="RFA06645.1"/>
    <property type="molecule type" value="Genomic_DNA"/>
</dbReference>
<dbReference type="GO" id="GO:0030288">
    <property type="term" value="C:outer membrane-bounded periplasmic space"/>
    <property type="evidence" value="ECO:0007669"/>
    <property type="project" value="TreeGrafter"/>
</dbReference>
<dbReference type="PANTHER" id="PTHR30036:SF7">
    <property type="entry name" value="ABC TRANSPORTER PERIPLASMIC-BINDING PROTEIN YPHF"/>
    <property type="match status" value="1"/>
</dbReference>
<proteinExistence type="inferred from homology"/>
<feature type="chain" id="PRO_5038654921" description="Periplasmic binding protein domain-containing protein" evidence="3">
    <location>
        <begin position="23"/>
        <end position="383"/>
    </location>
</feature>
<comment type="caution">
    <text evidence="5">The sequence shown here is derived from an EMBL/GenBank/DDBJ whole genome shotgun (WGS) entry which is preliminary data.</text>
</comment>
<dbReference type="InterPro" id="IPR025997">
    <property type="entry name" value="SBP_2_dom"/>
</dbReference>
<protein>
    <recommendedName>
        <fullName evidence="4">Periplasmic binding protein domain-containing protein</fullName>
    </recommendedName>
</protein>
<dbReference type="InterPro" id="IPR050555">
    <property type="entry name" value="Bact_Solute-Bind_Prot2"/>
</dbReference>
<organism evidence="5 6">
    <name type="scientific">Subtercola boreus</name>
    <dbReference type="NCBI Taxonomy" id="120213"/>
    <lineage>
        <taxon>Bacteria</taxon>
        <taxon>Bacillati</taxon>
        <taxon>Actinomycetota</taxon>
        <taxon>Actinomycetes</taxon>
        <taxon>Micrococcales</taxon>
        <taxon>Microbacteriaceae</taxon>
        <taxon>Subtercola</taxon>
    </lineage>
</organism>
<feature type="domain" description="Periplasmic binding protein" evidence="4">
    <location>
        <begin position="74"/>
        <end position="338"/>
    </location>
</feature>
<evidence type="ECO:0000259" key="4">
    <source>
        <dbReference type="Pfam" id="PF13407"/>
    </source>
</evidence>
<dbReference type="SUPFAM" id="SSF53822">
    <property type="entry name" value="Periplasmic binding protein-like I"/>
    <property type="match status" value="1"/>
</dbReference>
<comment type="similarity">
    <text evidence="2">Belongs to the bacterial solute-binding protein 2 family.</text>
</comment>
<dbReference type="GO" id="GO:0030246">
    <property type="term" value="F:carbohydrate binding"/>
    <property type="evidence" value="ECO:0007669"/>
    <property type="project" value="TreeGrafter"/>
</dbReference>
<evidence type="ECO:0000313" key="5">
    <source>
        <dbReference type="EMBL" id="RFA06645.1"/>
    </source>
</evidence>
<keyword evidence="3" id="KW-0732">Signal</keyword>
<gene>
    <name evidence="5" type="ORF">B7R21_19215</name>
</gene>
<comment type="subcellular location">
    <subcellularLocation>
        <location evidence="1">Cell envelope</location>
    </subcellularLocation>
</comment>
<dbReference type="PROSITE" id="PS51257">
    <property type="entry name" value="PROKAR_LIPOPROTEIN"/>
    <property type="match status" value="1"/>
</dbReference>
<dbReference type="Gene3D" id="3.40.50.2300">
    <property type="match status" value="2"/>
</dbReference>
<accession>A0A3E0VAK0</accession>
<name>A0A3E0VAK0_9MICO</name>
<reference evidence="5 6" key="1">
    <citation type="submission" date="2017-04" db="EMBL/GenBank/DDBJ databases">
        <title>Comparative genome analysis of Subtercola boreus.</title>
        <authorList>
            <person name="Cho Y.-J."/>
            <person name="Cho A."/>
            <person name="Kim O.-S."/>
            <person name="Lee J.-I."/>
        </authorList>
    </citation>
    <scope>NUCLEOTIDE SEQUENCE [LARGE SCALE GENOMIC DNA]</scope>
    <source>
        <strain evidence="5 6">P27444</strain>
    </source>
</reference>
<evidence type="ECO:0000256" key="3">
    <source>
        <dbReference type="SAM" id="SignalP"/>
    </source>
</evidence>
<dbReference type="PANTHER" id="PTHR30036">
    <property type="entry name" value="D-XYLOSE-BINDING PERIPLASMIC PROTEIN"/>
    <property type="match status" value="1"/>
</dbReference>